<feature type="binding site" evidence="9">
    <location>
        <begin position="9"/>
        <end position="10"/>
    </location>
    <ligand>
        <name>ATP</name>
        <dbReference type="ChEBI" id="CHEBI:30616"/>
    </ligand>
</feature>
<dbReference type="EMBL" id="LWMN01000001">
    <property type="protein sequence ID" value="OAQ57174.1"/>
    <property type="molecule type" value="Genomic_DNA"/>
</dbReference>
<comment type="subunit">
    <text evidence="9">Homohexamer.</text>
</comment>
<evidence type="ECO:0000256" key="4">
    <source>
        <dbReference type="ARBA" id="ARBA00022741"/>
    </source>
</evidence>
<evidence type="ECO:0000256" key="2">
    <source>
        <dbReference type="ARBA" id="ARBA00022679"/>
    </source>
</evidence>
<comment type="pathway">
    <text evidence="9">Cofactor biosynthesis; coenzyme A biosynthesis; CoA from (R)-pantothenate: step 4/5.</text>
</comment>
<feature type="binding site" evidence="9">
    <location>
        <position position="88"/>
    </location>
    <ligand>
        <name>substrate</name>
    </ligand>
</feature>
<feature type="binding site" evidence="9">
    <location>
        <position position="74"/>
    </location>
    <ligand>
        <name>substrate</name>
    </ligand>
</feature>
<evidence type="ECO:0000256" key="6">
    <source>
        <dbReference type="ARBA" id="ARBA00022842"/>
    </source>
</evidence>
<dbReference type="NCBIfam" id="TIGR00125">
    <property type="entry name" value="cyt_tran_rel"/>
    <property type="match status" value="1"/>
</dbReference>
<feature type="binding site" evidence="9">
    <location>
        <position position="99"/>
    </location>
    <ligand>
        <name>ATP</name>
        <dbReference type="ChEBI" id="CHEBI:30616"/>
    </ligand>
</feature>
<feature type="domain" description="Cytidyltransferase-like" evidence="10">
    <location>
        <begin position="5"/>
        <end position="134"/>
    </location>
</feature>
<dbReference type="GO" id="GO:0005737">
    <property type="term" value="C:cytoplasm"/>
    <property type="evidence" value="ECO:0007669"/>
    <property type="project" value="UniProtKB-SubCell"/>
</dbReference>
<protein>
    <recommendedName>
        <fullName evidence="9">Phosphopantetheine adenylyltransferase</fullName>
        <ecNumber evidence="9">2.7.7.3</ecNumber>
    </recommendedName>
    <alternativeName>
        <fullName evidence="9">Dephospho-CoA pyrophosphorylase</fullName>
    </alternativeName>
    <alternativeName>
        <fullName evidence="9">Pantetheine-phosphate adenylyltransferase</fullName>
        <shortName evidence="9">PPAT</shortName>
    </alternativeName>
</protein>
<dbReference type="PANTHER" id="PTHR21342">
    <property type="entry name" value="PHOSPHOPANTETHEINE ADENYLYLTRANSFERASE"/>
    <property type="match status" value="1"/>
</dbReference>
<keyword evidence="3 9" id="KW-0548">Nucleotidyltransferase</keyword>
<reference evidence="12 13" key="1">
    <citation type="submission" date="2016-04" db="EMBL/GenBank/DDBJ databases">
        <title>Draft genome of an Enterococcus thailandicus strain isolated from bovine feces.</title>
        <authorList>
            <person name="Beukers A.G."/>
            <person name="Zaheer R."/>
            <person name="Goji N."/>
            <person name="Cook S.R."/>
            <person name="Amoako K."/>
            <person name="Chaves A.V."/>
            <person name="Ward M.P."/>
            <person name="Mcallister T.A."/>
        </authorList>
    </citation>
    <scope>NUCLEOTIDE SEQUENCE [LARGE SCALE GENOMIC DNA]</scope>
    <source>
        <strain evidence="12 13">F0711D 46</strain>
    </source>
</reference>
<keyword evidence="13" id="KW-1185">Reference proteome</keyword>
<evidence type="ECO:0000256" key="9">
    <source>
        <dbReference type="HAMAP-Rule" id="MF_00151"/>
    </source>
</evidence>
<evidence type="ECO:0000256" key="8">
    <source>
        <dbReference type="ARBA" id="ARBA00029346"/>
    </source>
</evidence>
<feature type="site" description="Transition state stabilizer" evidence="9">
    <location>
        <position position="17"/>
    </location>
</feature>
<comment type="subcellular location">
    <subcellularLocation>
        <location evidence="9">Cytoplasm</location>
    </subcellularLocation>
</comment>
<name>A0A179EVD0_ENTTH</name>
<keyword evidence="7 9" id="KW-0173">Coenzyme A biosynthesis</keyword>
<sequence>MTRALFPGSFDPLTMGHLDTIERGAELFDEVIVGVFVNTSKKSLFSAEERVVLITKAVAHLPNVRVIHQEHQLTVETAKELGVKALIRGIRNVKDFEYERGIAQMNHHLNSELETVFLLAKPEYSHISSSLLKEVLYFNGDVSIYLPPVINEALARKQDQNEA</sequence>
<dbReference type="UniPathway" id="UPA00241">
    <property type="reaction ID" value="UER00355"/>
</dbReference>
<keyword evidence="2 9" id="KW-0808">Transferase</keyword>
<evidence type="ECO:0000259" key="10">
    <source>
        <dbReference type="Pfam" id="PF01467"/>
    </source>
</evidence>
<dbReference type="SUPFAM" id="SSF52374">
    <property type="entry name" value="Nucleotidylyl transferase"/>
    <property type="match status" value="1"/>
</dbReference>
<dbReference type="GO" id="GO:0005524">
    <property type="term" value="F:ATP binding"/>
    <property type="evidence" value="ECO:0007669"/>
    <property type="project" value="UniProtKB-KW"/>
</dbReference>
<dbReference type="GeneID" id="77487508"/>
<dbReference type="AlphaFoldDB" id="A0A179EVD0"/>
<comment type="catalytic activity">
    <reaction evidence="8 9">
        <text>(R)-4'-phosphopantetheine + ATP + H(+) = 3'-dephospho-CoA + diphosphate</text>
        <dbReference type="Rhea" id="RHEA:19801"/>
        <dbReference type="ChEBI" id="CHEBI:15378"/>
        <dbReference type="ChEBI" id="CHEBI:30616"/>
        <dbReference type="ChEBI" id="CHEBI:33019"/>
        <dbReference type="ChEBI" id="CHEBI:57328"/>
        <dbReference type="ChEBI" id="CHEBI:61723"/>
        <dbReference type="EC" id="2.7.7.3"/>
    </reaction>
</comment>
<accession>A0A179EVD0</accession>
<dbReference type="RefSeq" id="WP_067481276.1">
    <property type="nucleotide sequence ID" value="NZ_BJUG01000012.1"/>
</dbReference>
<dbReference type="InterPro" id="IPR004821">
    <property type="entry name" value="Cyt_trans-like"/>
</dbReference>
<feature type="binding site" evidence="9">
    <location>
        <position position="17"/>
    </location>
    <ligand>
        <name>ATP</name>
        <dbReference type="ChEBI" id="CHEBI:30616"/>
    </ligand>
</feature>
<evidence type="ECO:0000256" key="5">
    <source>
        <dbReference type="ARBA" id="ARBA00022840"/>
    </source>
</evidence>
<keyword evidence="1 9" id="KW-0963">Cytoplasm</keyword>
<dbReference type="Pfam" id="PF01467">
    <property type="entry name" value="CTP_transf_like"/>
    <property type="match status" value="1"/>
</dbReference>
<feature type="binding site" evidence="9">
    <location>
        <begin position="124"/>
        <end position="130"/>
    </location>
    <ligand>
        <name>ATP</name>
        <dbReference type="ChEBI" id="CHEBI:30616"/>
    </ligand>
</feature>
<dbReference type="PRINTS" id="PR01020">
    <property type="entry name" value="LPSBIOSNTHSS"/>
</dbReference>
<dbReference type="InterPro" id="IPR001980">
    <property type="entry name" value="PPAT"/>
</dbReference>
<proteinExistence type="inferred from homology"/>
<dbReference type="PANTHER" id="PTHR21342:SF1">
    <property type="entry name" value="PHOSPHOPANTETHEINE ADENYLYLTRANSFERASE"/>
    <property type="match status" value="1"/>
</dbReference>
<dbReference type="CDD" id="cd02163">
    <property type="entry name" value="PPAT"/>
    <property type="match status" value="1"/>
</dbReference>
<keyword evidence="5 9" id="KW-0067">ATP-binding</keyword>
<keyword evidence="4 9" id="KW-0547">Nucleotide-binding</keyword>
<dbReference type="EMBL" id="BJUG01000012">
    <property type="protein sequence ID" value="GEK37794.1"/>
    <property type="molecule type" value="Genomic_DNA"/>
</dbReference>
<keyword evidence="6 9" id="KW-0460">Magnesium</keyword>
<evidence type="ECO:0000313" key="11">
    <source>
        <dbReference type="EMBL" id="GEK37794.1"/>
    </source>
</evidence>
<feature type="binding site" evidence="9">
    <location>
        <position position="41"/>
    </location>
    <ligand>
        <name>substrate</name>
    </ligand>
</feature>
<dbReference type="EC" id="2.7.7.3" evidence="9"/>
<feature type="binding site" evidence="9">
    <location>
        <begin position="89"/>
        <end position="91"/>
    </location>
    <ligand>
        <name>ATP</name>
        <dbReference type="ChEBI" id="CHEBI:30616"/>
    </ligand>
</feature>
<dbReference type="GO" id="GO:0015937">
    <property type="term" value="P:coenzyme A biosynthetic process"/>
    <property type="evidence" value="ECO:0007669"/>
    <property type="project" value="UniProtKB-UniRule"/>
</dbReference>
<comment type="function">
    <text evidence="9">Reversibly transfers an adenylyl group from ATP to 4'-phosphopantetheine, yielding dephospho-CoA (dPCoA) and pyrophosphate.</text>
</comment>
<dbReference type="Proteomes" id="UP000078516">
    <property type="component" value="Unassembled WGS sequence"/>
</dbReference>
<comment type="caution">
    <text evidence="12">The sequence shown here is derived from an EMBL/GenBank/DDBJ whole genome shotgun (WGS) entry which is preliminary data.</text>
</comment>
<comment type="cofactor">
    <cofactor evidence="9">
        <name>Mg(2+)</name>
        <dbReference type="ChEBI" id="CHEBI:18420"/>
    </cofactor>
</comment>
<dbReference type="KEGG" id="eth:CK496_07630"/>
<evidence type="ECO:0000256" key="7">
    <source>
        <dbReference type="ARBA" id="ARBA00022993"/>
    </source>
</evidence>
<dbReference type="HAMAP" id="MF_00151">
    <property type="entry name" value="PPAT_bact"/>
    <property type="match status" value="1"/>
</dbReference>
<evidence type="ECO:0000313" key="12">
    <source>
        <dbReference type="EMBL" id="OAQ57174.1"/>
    </source>
</evidence>
<organism evidence="12 13">
    <name type="scientific">Enterococcus thailandicus</name>
    <dbReference type="NCBI Taxonomy" id="417368"/>
    <lineage>
        <taxon>Bacteria</taxon>
        <taxon>Bacillati</taxon>
        <taxon>Bacillota</taxon>
        <taxon>Bacilli</taxon>
        <taxon>Lactobacillales</taxon>
        <taxon>Enterococcaceae</taxon>
        <taxon>Enterococcus</taxon>
    </lineage>
</organism>
<evidence type="ECO:0000256" key="3">
    <source>
        <dbReference type="ARBA" id="ARBA00022695"/>
    </source>
</evidence>
<evidence type="ECO:0000313" key="14">
    <source>
        <dbReference type="Proteomes" id="UP000321361"/>
    </source>
</evidence>
<dbReference type="Proteomes" id="UP000321361">
    <property type="component" value="Unassembled WGS sequence"/>
</dbReference>
<evidence type="ECO:0000256" key="1">
    <source>
        <dbReference type="ARBA" id="ARBA00022490"/>
    </source>
</evidence>
<comment type="similarity">
    <text evidence="9">Belongs to the bacterial CoaD family.</text>
</comment>
<dbReference type="InterPro" id="IPR014729">
    <property type="entry name" value="Rossmann-like_a/b/a_fold"/>
</dbReference>
<reference evidence="11 14" key="2">
    <citation type="submission" date="2019-07" db="EMBL/GenBank/DDBJ databases">
        <title>Whole genome shotgun sequence of Enterococcus thailandicus NBRC 101867.</title>
        <authorList>
            <person name="Hosoyama A."/>
            <person name="Uohara A."/>
            <person name="Ohji S."/>
            <person name="Ichikawa N."/>
        </authorList>
    </citation>
    <scope>NUCLEOTIDE SEQUENCE [LARGE SCALE GENOMIC DNA]</scope>
    <source>
        <strain evidence="11 14">NBRC 101867</strain>
    </source>
</reference>
<dbReference type="OrthoDB" id="9806661at2"/>
<gene>
    <name evidence="9 11" type="primary">coaD</name>
    <name evidence="12" type="ORF">A6E74_02050</name>
    <name evidence="11" type="ORF">ETH01_20810</name>
</gene>
<dbReference type="GO" id="GO:0004595">
    <property type="term" value="F:pantetheine-phosphate adenylyltransferase activity"/>
    <property type="evidence" value="ECO:0007669"/>
    <property type="project" value="UniProtKB-UniRule"/>
</dbReference>
<feature type="binding site" evidence="9">
    <location>
        <position position="9"/>
    </location>
    <ligand>
        <name>substrate</name>
    </ligand>
</feature>
<evidence type="ECO:0000313" key="13">
    <source>
        <dbReference type="Proteomes" id="UP000078516"/>
    </source>
</evidence>
<dbReference type="Gene3D" id="3.40.50.620">
    <property type="entry name" value="HUPs"/>
    <property type="match status" value="1"/>
</dbReference>
<dbReference type="NCBIfam" id="TIGR01510">
    <property type="entry name" value="coaD_prev_kdtB"/>
    <property type="match status" value="1"/>
</dbReference>